<proteinExistence type="inferred from homology"/>
<comment type="catalytic activity">
    <reaction evidence="8">
        <text>a 2'-deoxycytidine in DNA + S-adenosyl-L-methionine = an N(4)-methyl-2'-deoxycytidine in DNA + S-adenosyl-L-homocysteine + H(+)</text>
        <dbReference type="Rhea" id="RHEA:16857"/>
        <dbReference type="Rhea" id="RHEA-COMP:11369"/>
        <dbReference type="Rhea" id="RHEA-COMP:13674"/>
        <dbReference type="ChEBI" id="CHEBI:15378"/>
        <dbReference type="ChEBI" id="CHEBI:57856"/>
        <dbReference type="ChEBI" id="CHEBI:59789"/>
        <dbReference type="ChEBI" id="CHEBI:85452"/>
        <dbReference type="ChEBI" id="CHEBI:137933"/>
        <dbReference type="EC" id="2.1.1.113"/>
    </reaction>
</comment>
<dbReference type="SUPFAM" id="SSF53335">
    <property type="entry name" value="S-adenosyl-L-methionine-dependent methyltransferases"/>
    <property type="match status" value="1"/>
</dbReference>
<keyword evidence="5" id="KW-0949">S-adenosyl-L-methionine</keyword>
<sequence>MILHGHVNDKLKEIPKESVQCVVTSPPYWGLRDYGTASWEGGDENCDHLQPHGKPRNERPNKTECGIGKGGNQFDAQELKQYNGVCKKCGAKRIDHQLGLEPTPEEYVEKLVEVFRGIRRVLKQDGTVFLNLGDSYNGSGGPGNQWDNKAKKGGFKKFNNPMRDYKGLKPKDLVGIPWRVAFALQADGWWLRQDIIWHKPNPMPESVTDRCTKSHEYIFLLTKSAKYYYDTDAIAETTMTYDNSNRNRDVSKLNNTPGRTRMGGLKTNQYEKRNKRSVWTINTQPYKEAHFAVFPPEIPELCITAGSEEGDTILDPFFGSGTTGWVAQRLMRKWIGIELNEDYIKLAEERFDQYEIFSL</sequence>
<dbReference type="PANTHER" id="PTHR13370:SF3">
    <property type="entry name" value="TRNA (GUANINE(10)-N2)-METHYLTRANSFERASE HOMOLOG"/>
    <property type="match status" value="1"/>
</dbReference>
<dbReference type="PRINTS" id="PR00508">
    <property type="entry name" value="S21N4MTFRASE"/>
</dbReference>
<reference evidence="11" key="1">
    <citation type="journal article" date="2015" name="Nature">
        <title>Complex archaea that bridge the gap between prokaryotes and eukaryotes.</title>
        <authorList>
            <person name="Spang A."/>
            <person name="Saw J.H."/>
            <person name="Jorgensen S.L."/>
            <person name="Zaremba-Niedzwiedzka K."/>
            <person name="Martijn J."/>
            <person name="Lind A.E."/>
            <person name="van Eijk R."/>
            <person name="Schleper C."/>
            <person name="Guy L."/>
            <person name="Ettema T.J."/>
        </authorList>
    </citation>
    <scope>NUCLEOTIDE SEQUENCE</scope>
</reference>
<evidence type="ECO:0000313" key="11">
    <source>
        <dbReference type="EMBL" id="KKM62231.1"/>
    </source>
</evidence>
<dbReference type="GO" id="GO:0003677">
    <property type="term" value="F:DNA binding"/>
    <property type="evidence" value="ECO:0007669"/>
    <property type="project" value="UniProtKB-KW"/>
</dbReference>
<dbReference type="PROSITE" id="PS00093">
    <property type="entry name" value="N4_MTASE"/>
    <property type="match status" value="1"/>
</dbReference>
<dbReference type="EMBL" id="LAZR01011341">
    <property type="protein sequence ID" value="KKM62231.1"/>
    <property type="molecule type" value="Genomic_DNA"/>
</dbReference>
<dbReference type="GO" id="GO:0032259">
    <property type="term" value="P:methylation"/>
    <property type="evidence" value="ECO:0007669"/>
    <property type="project" value="UniProtKB-KW"/>
</dbReference>
<evidence type="ECO:0000256" key="1">
    <source>
        <dbReference type="ARBA" id="ARBA00010203"/>
    </source>
</evidence>
<evidence type="ECO:0000256" key="4">
    <source>
        <dbReference type="ARBA" id="ARBA00022679"/>
    </source>
</evidence>
<comment type="similarity">
    <text evidence="1">Belongs to the N(4)/N(6)-methyltransferase family. N(4) subfamily.</text>
</comment>
<protein>
    <recommendedName>
        <fullName evidence="2">site-specific DNA-methyltransferase (cytosine-N(4)-specific)</fullName>
        <ecNumber evidence="2">2.1.1.113</ecNumber>
    </recommendedName>
</protein>
<dbReference type="InterPro" id="IPR029063">
    <property type="entry name" value="SAM-dependent_MTases_sf"/>
</dbReference>
<evidence type="ECO:0000256" key="6">
    <source>
        <dbReference type="ARBA" id="ARBA00022747"/>
    </source>
</evidence>
<dbReference type="GO" id="GO:0008170">
    <property type="term" value="F:N-methyltransferase activity"/>
    <property type="evidence" value="ECO:0007669"/>
    <property type="project" value="InterPro"/>
</dbReference>
<keyword evidence="7" id="KW-0238">DNA-binding</keyword>
<dbReference type="InterPro" id="IPR001091">
    <property type="entry name" value="RM_Methyltransferase"/>
</dbReference>
<dbReference type="AlphaFoldDB" id="A0A0F9JIQ3"/>
<evidence type="ECO:0000256" key="8">
    <source>
        <dbReference type="ARBA" id="ARBA00049120"/>
    </source>
</evidence>
<dbReference type="InterPro" id="IPR017985">
    <property type="entry name" value="MeTrfase_CN4_CS"/>
</dbReference>
<name>A0A0F9JIQ3_9ZZZZ</name>
<keyword evidence="3" id="KW-0489">Methyltransferase</keyword>
<organism evidence="11">
    <name type="scientific">marine sediment metagenome</name>
    <dbReference type="NCBI Taxonomy" id="412755"/>
    <lineage>
        <taxon>unclassified sequences</taxon>
        <taxon>metagenomes</taxon>
        <taxon>ecological metagenomes</taxon>
    </lineage>
</organism>
<dbReference type="Gene3D" id="3.40.50.150">
    <property type="entry name" value="Vaccinia Virus protein VP39"/>
    <property type="match status" value="1"/>
</dbReference>
<dbReference type="GO" id="GO:0015667">
    <property type="term" value="F:site-specific DNA-methyltransferase (cytosine-N4-specific) activity"/>
    <property type="evidence" value="ECO:0007669"/>
    <property type="project" value="UniProtKB-EC"/>
</dbReference>
<keyword evidence="4" id="KW-0808">Transferase</keyword>
<gene>
    <name evidence="11" type="ORF">LCGC14_1523820</name>
</gene>
<dbReference type="Pfam" id="PF01555">
    <property type="entry name" value="N6_N4_Mtase"/>
    <property type="match status" value="1"/>
</dbReference>
<evidence type="ECO:0000256" key="5">
    <source>
        <dbReference type="ARBA" id="ARBA00022691"/>
    </source>
</evidence>
<feature type="region of interest" description="Disordered" evidence="9">
    <location>
        <begin position="42"/>
        <end position="61"/>
    </location>
</feature>
<evidence type="ECO:0000259" key="10">
    <source>
        <dbReference type="Pfam" id="PF01555"/>
    </source>
</evidence>
<dbReference type="GO" id="GO:0009307">
    <property type="term" value="P:DNA restriction-modification system"/>
    <property type="evidence" value="ECO:0007669"/>
    <property type="project" value="UniProtKB-KW"/>
</dbReference>
<evidence type="ECO:0000256" key="9">
    <source>
        <dbReference type="SAM" id="MobiDB-lite"/>
    </source>
</evidence>
<keyword evidence="6" id="KW-0680">Restriction system</keyword>
<dbReference type="PANTHER" id="PTHR13370">
    <property type="entry name" value="RNA METHYLASE-RELATED"/>
    <property type="match status" value="1"/>
</dbReference>
<dbReference type="InterPro" id="IPR002941">
    <property type="entry name" value="DNA_methylase_N4/N6"/>
</dbReference>
<evidence type="ECO:0000256" key="7">
    <source>
        <dbReference type="ARBA" id="ARBA00023125"/>
    </source>
</evidence>
<feature type="domain" description="DNA methylase N-4/N-6" evidence="10">
    <location>
        <begin position="19"/>
        <end position="349"/>
    </location>
</feature>
<dbReference type="EC" id="2.1.1.113" evidence="2"/>
<dbReference type="GO" id="GO:0005737">
    <property type="term" value="C:cytoplasm"/>
    <property type="evidence" value="ECO:0007669"/>
    <property type="project" value="TreeGrafter"/>
</dbReference>
<accession>A0A0F9JIQ3</accession>
<evidence type="ECO:0000256" key="2">
    <source>
        <dbReference type="ARBA" id="ARBA00012185"/>
    </source>
</evidence>
<feature type="compositionally biased region" description="Basic and acidic residues" evidence="9">
    <location>
        <begin position="45"/>
        <end position="61"/>
    </location>
</feature>
<comment type="caution">
    <text evidence="11">The sequence shown here is derived from an EMBL/GenBank/DDBJ whole genome shotgun (WGS) entry which is preliminary data.</text>
</comment>
<evidence type="ECO:0000256" key="3">
    <source>
        <dbReference type="ARBA" id="ARBA00022603"/>
    </source>
</evidence>